<evidence type="ECO:0000256" key="1">
    <source>
        <dbReference type="ARBA" id="ARBA00008714"/>
    </source>
</evidence>
<dbReference type="Pfam" id="PF02777">
    <property type="entry name" value="Sod_Fe_C"/>
    <property type="match status" value="1"/>
</dbReference>
<keyword evidence="3 5" id="KW-0479">Metal-binding</keyword>
<dbReference type="PANTHER" id="PTHR42769:SF3">
    <property type="entry name" value="SUPEROXIDE DISMUTASE [FE] 2, CHLOROPLASTIC"/>
    <property type="match status" value="1"/>
</dbReference>
<dbReference type="SUPFAM" id="SSF46609">
    <property type="entry name" value="Fe,Mn superoxide dismutase (SOD), N-terminal domain"/>
    <property type="match status" value="1"/>
</dbReference>
<dbReference type="PANTHER" id="PTHR42769">
    <property type="entry name" value="SUPEROXIDE DISMUTASE"/>
    <property type="match status" value="1"/>
</dbReference>
<evidence type="ECO:0000256" key="3">
    <source>
        <dbReference type="ARBA" id="ARBA00022723"/>
    </source>
</evidence>
<comment type="catalytic activity">
    <reaction evidence="6">
        <text>2 superoxide + 2 H(+) = H2O2 + O2</text>
        <dbReference type="Rhea" id="RHEA:20696"/>
        <dbReference type="ChEBI" id="CHEBI:15378"/>
        <dbReference type="ChEBI" id="CHEBI:15379"/>
        <dbReference type="ChEBI" id="CHEBI:16240"/>
        <dbReference type="ChEBI" id="CHEBI:18421"/>
        <dbReference type="EC" id="1.15.1.1"/>
    </reaction>
</comment>
<protein>
    <recommendedName>
        <fullName evidence="2 6">Superoxide dismutase</fullName>
        <ecNumber evidence="2 6">1.15.1.1</ecNumber>
    </recommendedName>
</protein>
<dbReference type="STRING" id="742817.HMPREF9449_00905"/>
<comment type="caution">
    <text evidence="9">The sequence shown here is derived from an EMBL/GenBank/DDBJ whole genome shotgun (WGS) entry which is preliminary data.</text>
</comment>
<feature type="binding site" evidence="5">
    <location>
        <position position="51"/>
    </location>
    <ligand>
        <name>Mn(2+)</name>
        <dbReference type="ChEBI" id="CHEBI:29035"/>
    </ligand>
</feature>
<sequence length="221" mass="25767">MKTEKSISSCVLLLSKEVNKKDQNGQFQLLPPLYPEDAYEPYMSRKTVQFHYGKHLLGYIENTNKLIAGTEFQDMTIEEIMLNSSDKLFNNSAQVFNHYFQFEALRPAKDKNEELPKKLKEKIEESFGSLEDFKKKFSEAAVSVFGSGYAWLLAGEDGKLEIMQTKNAENPLTQGKKPILNLDVWEHAYYLDVQNLRAKYVENFWNIVDWEKVEKRMLCEK</sequence>
<dbReference type="FunFam" id="3.55.40.20:FF:000001">
    <property type="entry name" value="Superoxide dismutase"/>
    <property type="match status" value="1"/>
</dbReference>
<comment type="function">
    <text evidence="6">Destroys radicals which are normally produced within the cells and which are toxic to biological systems.</text>
</comment>
<dbReference type="Pfam" id="PF00081">
    <property type="entry name" value="Sod_Fe_N"/>
    <property type="match status" value="1"/>
</dbReference>
<dbReference type="GeneID" id="98068503"/>
<feature type="binding site" evidence="5">
    <location>
        <position position="187"/>
    </location>
    <ligand>
        <name>Mn(2+)</name>
        <dbReference type="ChEBI" id="CHEBI:29035"/>
    </ligand>
</feature>
<dbReference type="InterPro" id="IPR036314">
    <property type="entry name" value="SOD_C_sf"/>
</dbReference>
<organism evidence="9 10">
    <name type="scientific">Odoribacter laneus YIT 12061</name>
    <dbReference type="NCBI Taxonomy" id="742817"/>
    <lineage>
        <taxon>Bacteria</taxon>
        <taxon>Pseudomonadati</taxon>
        <taxon>Bacteroidota</taxon>
        <taxon>Bacteroidia</taxon>
        <taxon>Bacteroidales</taxon>
        <taxon>Odoribacteraceae</taxon>
        <taxon>Odoribacter</taxon>
    </lineage>
</organism>
<reference evidence="9 10" key="1">
    <citation type="submission" date="2012-01" db="EMBL/GenBank/DDBJ databases">
        <title>The Genome Sequence of Odoribacter laneus YIT 12061.</title>
        <authorList>
            <consortium name="The Broad Institute Genome Sequencing Platform"/>
            <person name="Earl A."/>
            <person name="Ward D."/>
            <person name="Feldgarden M."/>
            <person name="Gevers D."/>
            <person name="Morotomi M."/>
            <person name="Young S.K."/>
            <person name="Zeng Q."/>
            <person name="Gargeya S."/>
            <person name="Fitzgerald M."/>
            <person name="Haas B."/>
            <person name="Abouelleil A."/>
            <person name="Alvarado L."/>
            <person name="Arachchi H.M."/>
            <person name="Berlin A."/>
            <person name="Chapman S.B."/>
            <person name="Gearin G."/>
            <person name="Goldberg J."/>
            <person name="Griggs A."/>
            <person name="Gujja S."/>
            <person name="Hansen M."/>
            <person name="Heiman D."/>
            <person name="Howarth C."/>
            <person name="Larimer J."/>
            <person name="Lui A."/>
            <person name="MacDonald P.J.P."/>
            <person name="McCowen C."/>
            <person name="Montmayeur A."/>
            <person name="Murphy C."/>
            <person name="Neiman D."/>
            <person name="Pearson M."/>
            <person name="Priest M."/>
            <person name="Roberts A."/>
            <person name="Saif S."/>
            <person name="Shea T."/>
            <person name="Sisk P."/>
            <person name="Stolte C."/>
            <person name="Sykes S."/>
            <person name="Wortman J."/>
            <person name="Nusbaum C."/>
            <person name="Birren B."/>
        </authorList>
    </citation>
    <scope>NUCLEOTIDE SEQUENCE [LARGE SCALE GENOMIC DNA]</scope>
    <source>
        <strain evidence="9 10">YIT 12061</strain>
    </source>
</reference>
<evidence type="ECO:0000313" key="9">
    <source>
        <dbReference type="EMBL" id="EHP49387.1"/>
    </source>
</evidence>
<dbReference type="SUPFAM" id="SSF54719">
    <property type="entry name" value="Fe,Mn superoxide dismutase (SOD), C-terminal domain"/>
    <property type="match status" value="1"/>
</dbReference>
<dbReference type="GO" id="GO:0004784">
    <property type="term" value="F:superoxide dismutase activity"/>
    <property type="evidence" value="ECO:0007669"/>
    <property type="project" value="UniProtKB-EC"/>
</dbReference>
<evidence type="ECO:0000259" key="8">
    <source>
        <dbReference type="Pfam" id="PF02777"/>
    </source>
</evidence>
<evidence type="ECO:0000256" key="4">
    <source>
        <dbReference type="ARBA" id="ARBA00023002"/>
    </source>
</evidence>
<dbReference type="Gene3D" id="3.55.40.20">
    <property type="entry name" value="Iron/manganese superoxide dismutase, C-terminal domain"/>
    <property type="match status" value="1"/>
</dbReference>
<dbReference type="PROSITE" id="PS00088">
    <property type="entry name" value="SOD_MN"/>
    <property type="match status" value="1"/>
</dbReference>
<feature type="binding site" evidence="5">
    <location>
        <position position="98"/>
    </location>
    <ligand>
        <name>Mn(2+)</name>
        <dbReference type="ChEBI" id="CHEBI:29035"/>
    </ligand>
</feature>
<evidence type="ECO:0000259" key="7">
    <source>
        <dbReference type="Pfam" id="PF00081"/>
    </source>
</evidence>
<feature type="binding site" evidence="5">
    <location>
        <position position="183"/>
    </location>
    <ligand>
        <name>Mn(2+)</name>
        <dbReference type="ChEBI" id="CHEBI:29035"/>
    </ligand>
</feature>
<proteinExistence type="inferred from homology"/>
<dbReference type="EC" id="1.15.1.1" evidence="2 6"/>
<dbReference type="AlphaFoldDB" id="H1DF69"/>
<evidence type="ECO:0000256" key="5">
    <source>
        <dbReference type="PIRSR" id="PIRSR000349-1"/>
    </source>
</evidence>
<comment type="similarity">
    <text evidence="1 6">Belongs to the iron/manganese superoxide dismutase family.</text>
</comment>
<dbReference type="EMBL" id="ADMC01000014">
    <property type="protein sequence ID" value="EHP49387.1"/>
    <property type="molecule type" value="Genomic_DNA"/>
</dbReference>
<dbReference type="InterPro" id="IPR001189">
    <property type="entry name" value="Mn/Fe_SOD"/>
</dbReference>
<dbReference type="PRINTS" id="PR01703">
    <property type="entry name" value="MNSODISMTASE"/>
</dbReference>
<gene>
    <name evidence="9" type="ORF">HMPREF9449_00905</name>
</gene>
<dbReference type="HOGENOM" id="CLU_031625_0_0_10"/>
<dbReference type="InterPro" id="IPR019833">
    <property type="entry name" value="Mn/Fe_SOD_BS"/>
</dbReference>
<dbReference type="eggNOG" id="COG0605">
    <property type="taxonomic scope" value="Bacteria"/>
</dbReference>
<dbReference type="PATRIC" id="fig|742817.3.peg.962"/>
<keyword evidence="10" id="KW-1185">Reference proteome</keyword>
<evidence type="ECO:0000256" key="2">
    <source>
        <dbReference type="ARBA" id="ARBA00012682"/>
    </source>
</evidence>
<accession>H1DF69</accession>
<dbReference type="RefSeq" id="WP_009136053.1">
    <property type="nucleotide sequence ID" value="NZ_JH594596.1"/>
</dbReference>
<keyword evidence="4 6" id="KW-0560">Oxidoreductase</keyword>
<dbReference type="Gene3D" id="1.10.287.990">
    <property type="entry name" value="Fe,Mn superoxide dismutase (SOD) domain"/>
    <property type="match status" value="1"/>
</dbReference>
<name>H1DF69_9BACT</name>
<dbReference type="InterPro" id="IPR036324">
    <property type="entry name" value="Mn/Fe_SOD_N_sf"/>
</dbReference>
<feature type="domain" description="Manganese/iron superoxide dismutase N-terminal" evidence="7">
    <location>
        <begin position="30"/>
        <end position="105"/>
    </location>
</feature>
<dbReference type="Proteomes" id="UP000004892">
    <property type="component" value="Unassembled WGS sequence"/>
</dbReference>
<dbReference type="PIRSF" id="PIRSF000349">
    <property type="entry name" value="SODismutase"/>
    <property type="match status" value="1"/>
</dbReference>
<dbReference type="InterPro" id="IPR019832">
    <property type="entry name" value="Mn/Fe_SOD_C"/>
</dbReference>
<dbReference type="GO" id="GO:0046872">
    <property type="term" value="F:metal ion binding"/>
    <property type="evidence" value="ECO:0007669"/>
    <property type="project" value="UniProtKB-KW"/>
</dbReference>
<feature type="domain" description="Manganese/iron superoxide dismutase C-terminal" evidence="8">
    <location>
        <begin position="117"/>
        <end position="216"/>
    </location>
</feature>
<evidence type="ECO:0000313" key="10">
    <source>
        <dbReference type="Proteomes" id="UP000004892"/>
    </source>
</evidence>
<dbReference type="InterPro" id="IPR019831">
    <property type="entry name" value="Mn/Fe_SOD_N"/>
</dbReference>
<evidence type="ECO:0000256" key="6">
    <source>
        <dbReference type="RuleBase" id="RU000414"/>
    </source>
</evidence>